<dbReference type="GeneID" id="63962863"/>
<name>A0A3B6VF32_BRAHW</name>
<dbReference type="PROSITE" id="PS50005">
    <property type="entry name" value="TPR"/>
    <property type="match status" value="1"/>
</dbReference>
<dbReference type="AlphaFoldDB" id="A0A3B6VF32"/>
<evidence type="ECO:0000313" key="2">
    <source>
        <dbReference type="EMBL" id="ACN84231.1"/>
    </source>
</evidence>
<dbReference type="InterPro" id="IPR019734">
    <property type="entry name" value="TPR_rpt"/>
</dbReference>
<dbReference type="RefSeq" id="WP_012671271.1">
    <property type="nucleotide sequence ID" value="NC_012225.1"/>
</dbReference>
<dbReference type="SUPFAM" id="SSF48452">
    <property type="entry name" value="TPR-like"/>
    <property type="match status" value="1"/>
</dbReference>
<sequence>MIKKIFIIFFTAITISSISFAQKKIIIFETEYYNNYASYAFKDLIIKNLFINSDFRIIPYMPYRKNNYKGIKSKIKELTLNNNADISITYNLLKYKNGFVLNYVIFDREKPNEWKEKNIYSKEEKFFESINKVLEDIYSYSQQNNNHNLIKEDEYIPLIGYYTQIVNSNEKYDEDKKKNYEMFFNFYKDNIYFNMDYLEYLTEKGNKNSINDMNIIVNNMKKYLDKNNHYYLSAIGDLYYSKYKTNVENEDIEISIENYIKAINAKNYNYIYYKKLANAYILNNDYDNASKCYNKSIEIYDKDISLIKDAVYLLKRDMNKNGNLVIEYLKKIVNINKNDDESLEELAGIYENLGDKYNCQIYYTKLLEAVNYNLYIINNEQPNPVLYDKYIKKRNEITKKLKDLSM</sequence>
<evidence type="ECO:0000256" key="1">
    <source>
        <dbReference type="PROSITE-ProRule" id="PRU00339"/>
    </source>
</evidence>
<dbReference type="EMBL" id="CP001357">
    <property type="protein sequence ID" value="ACN84231.1"/>
    <property type="molecule type" value="Genomic_DNA"/>
</dbReference>
<reference evidence="2 3" key="1">
    <citation type="journal article" date="2009" name="PLoS ONE">
        <title>Genome sequence of the pathogenic intestinal spirochete Brachyspira hyodysenteriae reveals adaptations to its lifestyle in the porcine large intestine.</title>
        <authorList>
            <person name="Bellgard M.I."/>
            <person name="Wanchanthuek P."/>
            <person name="La T."/>
            <person name="Ryan K."/>
            <person name="Moolhuijzen P."/>
            <person name="Albertyn Z."/>
            <person name="Shaban B."/>
            <person name="Motro Y."/>
            <person name="Dunn D.S."/>
            <person name="Schibeci D."/>
            <person name="Hunter A."/>
            <person name="Barrero R."/>
            <person name="Phillips N.D."/>
            <person name="Hampson D.J."/>
        </authorList>
    </citation>
    <scope>NUCLEOTIDE SEQUENCE [LARGE SCALE GENOMIC DNA]</scope>
    <source>
        <strain evidence="3">ATCC 49526 / WA1</strain>
    </source>
</reference>
<accession>A0A3B6VF32</accession>
<dbReference type="STRING" id="565034.BHWA1_01766"/>
<feature type="repeat" description="TPR" evidence="1">
    <location>
        <begin position="270"/>
        <end position="303"/>
    </location>
</feature>
<keyword evidence="1" id="KW-0802">TPR repeat</keyword>
<dbReference type="Gene3D" id="1.25.40.10">
    <property type="entry name" value="Tetratricopeptide repeat domain"/>
    <property type="match status" value="1"/>
</dbReference>
<gene>
    <name evidence="2" type="ordered locus">BHWA1_01766</name>
</gene>
<dbReference type="KEGG" id="bhy:BHWA1_01766"/>
<dbReference type="SMART" id="SM00028">
    <property type="entry name" value="TPR"/>
    <property type="match status" value="1"/>
</dbReference>
<dbReference type="Proteomes" id="UP000001803">
    <property type="component" value="Chromosome"/>
</dbReference>
<proteinExistence type="predicted"/>
<organism evidence="2 3">
    <name type="scientific">Brachyspira hyodysenteriae (strain ATCC 49526 / WA1)</name>
    <dbReference type="NCBI Taxonomy" id="565034"/>
    <lineage>
        <taxon>Bacteria</taxon>
        <taxon>Pseudomonadati</taxon>
        <taxon>Spirochaetota</taxon>
        <taxon>Spirochaetia</taxon>
        <taxon>Brachyspirales</taxon>
        <taxon>Brachyspiraceae</taxon>
        <taxon>Brachyspira</taxon>
    </lineage>
</organism>
<dbReference type="InterPro" id="IPR011990">
    <property type="entry name" value="TPR-like_helical_dom_sf"/>
</dbReference>
<protein>
    <submittedName>
        <fullName evidence="2">Uncharacterized protein</fullName>
    </submittedName>
</protein>
<evidence type="ECO:0000313" key="3">
    <source>
        <dbReference type="Proteomes" id="UP000001803"/>
    </source>
</evidence>
<keyword evidence="3" id="KW-1185">Reference proteome</keyword>